<dbReference type="GO" id="GO:0071973">
    <property type="term" value="P:bacterial-type flagellum-dependent cell motility"/>
    <property type="evidence" value="ECO:0007669"/>
    <property type="project" value="InterPro"/>
</dbReference>
<dbReference type="PATRIC" id="fig|1398.25.peg.85"/>
<evidence type="ECO:0000256" key="2">
    <source>
        <dbReference type="ARBA" id="ARBA00010004"/>
    </source>
</evidence>
<evidence type="ECO:0000256" key="1">
    <source>
        <dbReference type="ARBA" id="ARBA00004413"/>
    </source>
</evidence>
<evidence type="ECO:0000313" key="11">
    <source>
        <dbReference type="EMBL" id="KYC66082.1"/>
    </source>
</evidence>
<evidence type="ECO:0000256" key="6">
    <source>
        <dbReference type="ARBA" id="ARBA00022500"/>
    </source>
</evidence>
<dbReference type="GO" id="GO:0006935">
    <property type="term" value="P:chemotaxis"/>
    <property type="evidence" value="ECO:0007669"/>
    <property type="project" value="UniProtKB-KW"/>
</dbReference>
<evidence type="ECO:0000256" key="5">
    <source>
        <dbReference type="ARBA" id="ARBA00022475"/>
    </source>
</evidence>
<dbReference type="InterPro" id="IPR053716">
    <property type="entry name" value="Flag_assembly_chemotaxis_eff"/>
</dbReference>
<keyword evidence="6" id="KW-0145">Chemotaxis</keyword>
<gene>
    <name evidence="11" type="ORF">B4099_0046</name>
</gene>
<proteinExistence type="inferred from homology"/>
<evidence type="ECO:0000256" key="3">
    <source>
        <dbReference type="ARBA" id="ARBA00020392"/>
    </source>
</evidence>
<dbReference type="AlphaFoldDB" id="A0A150K951"/>
<evidence type="ECO:0000256" key="8">
    <source>
        <dbReference type="ARBA" id="ARBA00022927"/>
    </source>
</evidence>
<dbReference type="GO" id="GO:0009288">
    <property type="term" value="C:bacterial-type flagellum"/>
    <property type="evidence" value="ECO:0007669"/>
    <property type="project" value="InterPro"/>
</dbReference>
<evidence type="ECO:0000256" key="4">
    <source>
        <dbReference type="ARBA" id="ARBA00022448"/>
    </source>
</evidence>
<evidence type="ECO:0000256" key="7">
    <source>
        <dbReference type="ARBA" id="ARBA00022795"/>
    </source>
</evidence>
<dbReference type="Proteomes" id="UP000075304">
    <property type="component" value="Unassembled WGS sequence"/>
</dbReference>
<dbReference type="GO" id="GO:0015031">
    <property type="term" value="P:protein transport"/>
    <property type="evidence" value="ECO:0007669"/>
    <property type="project" value="UniProtKB-KW"/>
</dbReference>
<dbReference type="EMBL" id="LQYI01000083">
    <property type="protein sequence ID" value="KYC66082.1"/>
    <property type="molecule type" value="Genomic_DNA"/>
</dbReference>
<protein>
    <recommendedName>
        <fullName evidence="3">Flagellar FliJ protein</fullName>
    </recommendedName>
</protein>
<reference evidence="11 12" key="1">
    <citation type="submission" date="2016-01" db="EMBL/GenBank/DDBJ databases">
        <title>Genome Sequences of Twelve Sporeforming Bacillus Species Isolated from Foods.</title>
        <authorList>
            <person name="Berendsen E.M."/>
            <person name="Wells-Bennik M.H."/>
            <person name="Krawcyk A.O."/>
            <person name="De Jong A."/>
            <person name="Holsappel S."/>
            <person name="Eijlander R.T."/>
            <person name="Kuipers O.P."/>
        </authorList>
    </citation>
    <scope>NUCLEOTIDE SEQUENCE [LARGE SCALE GENOMIC DNA]</scope>
    <source>
        <strain evidence="11 12">B4099</strain>
    </source>
</reference>
<dbReference type="GO" id="GO:0044781">
    <property type="term" value="P:bacterial-type flagellum organization"/>
    <property type="evidence" value="ECO:0007669"/>
    <property type="project" value="UniProtKB-KW"/>
</dbReference>
<keyword evidence="8" id="KW-0653">Protein transport</keyword>
<dbReference type="Pfam" id="PF02050">
    <property type="entry name" value="FliJ"/>
    <property type="match status" value="1"/>
</dbReference>
<evidence type="ECO:0000256" key="9">
    <source>
        <dbReference type="ARBA" id="ARBA00023136"/>
    </source>
</evidence>
<dbReference type="GO" id="GO:0005886">
    <property type="term" value="C:plasma membrane"/>
    <property type="evidence" value="ECO:0007669"/>
    <property type="project" value="UniProtKB-SubCell"/>
</dbReference>
<accession>A0A150K951</accession>
<keyword evidence="10" id="KW-1006">Bacterial flagellum protein export</keyword>
<keyword evidence="7" id="KW-1005">Bacterial flagellum biogenesis</keyword>
<dbReference type="InterPro" id="IPR012823">
    <property type="entry name" value="Flagell_FliJ"/>
</dbReference>
<keyword evidence="4" id="KW-0813">Transport</keyword>
<comment type="subcellular location">
    <subcellularLocation>
        <location evidence="1">Cell membrane</location>
        <topology evidence="1">Peripheral membrane protein</topology>
        <orientation evidence="1">Cytoplasmic side</orientation>
    </subcellularLocation>
</comment>
<organism evidence="11 12">
    <name type="scientific">Heyndrickxia coagulans</name>
    <name type="common">Weizmannia coagulans</name>
    <dbReference type="NCBI Taxonomy" id="1398"/>
    <lineage>
        <taxon>Bacteria</taxon>
        <taxon>Bacillati</taxon>
        <taxon>Bacillota</taxon>
        <taxon>Bacilli</taxon>
        <taxon>Bacillales</taxon>
        <taxon>Bacillaceae</taxon>
        <taxon>Heyndrickxia</taxon>
    </lineage>
</organism>
<evidence type="ECO:0000256" key="10">
    <source>
        <dbReference type="ARBA" id="ARBA00023225"/>
    </source>
</evidence>
<keyword evidence="5" id="KW-1003">Cell membrane</keyword>
<keyword evidence="9" id="KW-0472">Membrane</keyword>
<comment type="similarity">
    <text evidence="2">Belongs to the FliJ family.</text>
</comment>
<comment type="caution">
    <text evidence="11">The sequence shown here is derived from an EMBL/GenBank/DDBJ whole genome shotgun (WGS) entry which is preliminary data.</text>
</comment>
<sequence length="146" mass="17800">MGMNYHYKFEKILDVREKEKDEALSAYKNAVQAFENVARELYGLLKKKEALEARQAEKMKTGLSVQEIRHYRRFIDDIEISIHYYQNLVMNARNRMNWHQQKLQEKNIEVKKYEKLKDKDYSRFLMKLKLQEEKQADEISTQTFYH</sequence>
<dbReference type="NCBIfam" id="TIGR02473">
    <property type="entry name" value="flagell_FliJ"/>
    <property type="match status" value="1"/>
</dbReference>
<dbReference type="Gene3D" id="1.10.287.1700">
    <property type="match status" value="1"/>
</dbReference>
<evidence type="ECO:0000313" key="12">
    <source>
        <dbReference type="Proteomes" id="UP000075304"/>
    </source>
</evidence>
<name>A0A150K951_HEYCO</name>